<keyword evidence="2" id="KW-1003">Cell membrane</keyword>
<evidence type="ECO:0000256" key="3">
    <source>
        <dbReference type="ARBA" id="ARBA00022692"/>
    </source>
</evidence>
<evidence type="ECO:0000256" key="4">
    <source>
        <dbReference type="ARBA" id="ARBA00022989"/>
    </source>
</evidence>
<feature type="transmembrane region" description="Helical" evidence="6">
    <location>
        <begin position="141"/>
        <end position="162"/>
    </location>
</feature>
<evidence type="ECO:0000313" key="8">
    <source>
        <dbReference type="Proteomes" id="UP000823910"/>
    </source>
</evidence>
<sequence length="313" mass="33075">MTTILFGILEEGLVYAVMALGVYITYKILDFPDLSVDGTFPLGSALTAAGIANGLPLVGVIHPAAALPLSFLVGAFAGCVTGLIHVKLKVRDLLSGIIVMTGLYSINLKIAGQANLPIFSKDTIFSNAFLTGHVPEFLRPYTTFLILLAITIVCKLLLDAYLKTRSGYLLRAVGDNDVLVTSLAKDKGMVKIVGLAIANGFAALAGSIYCQQKGFFEISTGTGTMVIGLANVIIGTQLFKRLSFFKATTAVIAGSILYKACVSLALMINDLQIFGFHISLPVTASDLKLVTSILFLIILVISPSGGKKVKSHA</sequence>
<protein>
    <submittedName>
        <fullName evidence="7">ABC transporter permease</fullName>
    </submittedName>
</protein>
<feature type="transmembrane region" description="Helical" evidence="6">
    <location>
        <begin position="247"/>
        <end position="268"/>
    </location>
</feature>
<feature type="transmembrane region" description="Helical" evidence="6">
    <location>
        <begin position="93"/>
        <end position="112"/>
    </location>
</feature>
<keyword evidence="5 6" id="KW-0472">Membrane</keyword>
<feature type="transmembrane region" description="Helical" evidence="6">
    <location>
        <begin position="215"/>
        <end position="235"/>
    </location>
</feature>
<dbReference type="PANTHER" id="PTHR32196">
    <property type="entry name" value="ABC TRANSPORTER PERMEASE PROTEIN YPHD-RELATED-RELATED"/>
    <property type="match status" value="1"/>
</dbReference>
<dbReference type="GO" id="GO:0005886">
    <property type="term" value="C:plasma membrane"/>
    <property type="evidence" value="ECO:0007669"/>
    <property type="project" value="UniProtKB-SubCell"/>
</dbReference>
<dbReference type="InterPro" id="IPR001851">
    <property type="entry name" value="ABC_transp_permease"/>
</dbReference>
<name>A0A9D2SIL6_9FIRM</name>
<evidence type="ECO:0000256" key="1">
    <source>
        <dbReference type="ARBA" id="ARBA00004651"/>
    </source>
</evidence>
<proteinExistence type="predicted"/>
<gene>
    <name evidence="7" type="ORF">H9704_09630</name>
</gene>
<reference evidence="7" key="1">
    <citation type="journal article" date="2021" name="PeerJ">
        <title>Extensive microbial diversity within the chicken gut microbiome revealed by metagenomics and culture.</title>
        <authorList>
            <person name="Gilroy R."/>
            <person name="Ravi A."/>
            <person name="Getino M."/>
            <person name="Pursley I."/>
            <person name="Horton D.L."/>
            <person name="Alikhan N.F."/>
            <person name="Baker D."/>
            <person name="Gharbi K."/>
            <person name="Hall N."/>
            <person name="Watson M."/>
            <person name="Adriaenssens E.M."/>
            <person name="Foster-Nyarko E."/>
            <person name="Jarju S."/>
            <person name="Secka A."/>
            <person name="Antonio M."/>
            <person name="Oren A."/>
            <person name="Chaudhuri R.R."/>
            <person name="La Ragione R."/>
            <person name="Hildebrand F."/>
            <person name="Pallen M.J."/>
        </authorList>
    </citation>
    <scope>NUCLEOTIDE SEQUENCE</scope>
    <source>
        <strain evidence="7">CHK180-15479</strain>
    </source>
</reference>
<feature type="transmembrane region" description="Helical" evidence="6">
    <location>
        <begin position="192"/>
        <end position="209"/>
    </location>
</feature>
<dbReference type="Pfam" id="PF02653">
    <property type="entry name" value="BPD_transp_2"/>
    <property type="match status" value="1"/>
</dbReference>
<keyword evidence="4 6" id="KW-1133">Transmembrane helix</keyword>
<reference evidence="7" key="2">
    <citation type="submission" date="2021-04" db="EMBL/GenBank/DDBJ databases">
        <authorList>
            <person name="Gilroy R."/>
        </authorList>
    </citation>
    <scope>NUCLEOTIDE SEQUENCE</scope>
    <source>
        <strain evidence="7">CHK180-15479</strain>
    </source>
</reference>
<dbReference type="CDD" id="cd06574">
    <property type="entry name" value="TM_PBP1_branched-chain-AA_like"/>
    <property type="match status" value="1"/>
</dbReference>
<feature type="transmembrane region" description="Helical" evidence="6">
    <location>
        <begin position="12"/>
        <end position="29"/>
    </location>
</feature>
<organism evidence="7 8">
    <name type="scientific">Candidatus Enterocloster excrementipullorum</name>
    <dbReference type="NCBI Taxonomy" id="2838559"/>
    <lineage>
        <taxon>Bacteria</taxon>
        <taxon>Bacillati</taxon>
        <taxon>Bacillota</taxon>
        <taxon>Clostridia</taxon>
        <taxon>Lachnospirales</taxon>
        <taxon>Lachnospiraceae</taxon>
        <taxon>Enterocloster</taxon>
    </lineage>
</organism>
<keyword evidence="3 6" id="KW-0812">Transmembrane</keyword>
<dbReference type="Proteomes" id="UP000823910">
    <property type="component" value="Unassembled WGS sequence"/>
</dbReference>
<feature type="transmembrane region" description="Helical" evidence="6">
    <location>
        <begin position="67"/>
        <end position="86"/>
    </location>
</feature>
<comment type="caution">
    <text evidence="7">The sequence shown here is derived from an EMBL/GenBank/DDBJ whole genome shotgun (WGS) entry which is preliminary data.</text>
</comment>
<comment type="subcellular location">
    <subcellularLocation>
        <location evidence="1">Cell membrane</location>
        <topology evidence="1">Multi-pass membrane protein</topology>
    </subcellularLocation>
</comment>
<dbReference type="AlphaFoldDB" id="A0A9D2SIL6"/>
<dbReference type="EMBL" id="DWWT01000047">
    <property type="protein sequence ID" value="HJC06398.1"/>
    <property type="molecule type" value="Genomic_DNA"/>
</dbReference>
<evidence type="ECO:0000256" key="6">
    <source>
        <dbReference type="SAM" id="Phobius"/>
    </source>
</evidence>
<feature type="transmembrane region" description="Helical" evidence="6">
    <location>
        <begin position="274"/>
        <end position="301"/>
    </location>
</feature>
<dbReference type="PANTHER" id="PTHR32196:SF69">
    <property type="entry name" value="BRANCHED-CHAIN AMINO ACID TRANSPORT SYSTEM, PERMEASE PROTEIN"/>
    <property type="match status" value="1"/>
</dbReference>
<evidence type="ECO:0000313" key="7">
    <source>
        <dbReference type="EMBL" id="HJC06398.1"/>
    </source>
</evidence>
<feature type="transmembrane region" description="Helical" evidence="6">
    <location>
        <begin position="41"/>
        <end position="61"/>
    </location>
</feature>
<accession>A0A9D2SIL6</accession>
<evidence type="ECO:0000256" key="5">
    <source>
        <dbReference type="ARBA" id="ARBA00023136"/>
    </source>
</evidence>
<dbReference type="GO" id="GO:0022857">
    <property type="term" value="F:transmembrane transporter activity"/>
    <property type="evidence" value="ECO:0007669"/>
    <property type="project" value="InterPro"/>
</dbReference>
<evidence type="ECO:0000256" key="2">
    <source>
        <dbReference type="ARBA" id="ARBA00022475"/>
    </source>
</evidence>